<keyword evidence="3" id="KW-1185">Reference proteome</keyword>
<comment type="caution">
    <text evidence="2">The sequence shown here is derived from an EMBL/GenBank/DDBJ whole genome shotgun (WGS) entry which is preliminary data.</text>
</comment>
<evidence type="ECO:0000256" key="1">
    <source>
        <dbReference type="SAM" id="MobiDB-lite"/>
    </source>
</evidence>
<name>A0AAD6WX56_9AGAR</name>
<feature type="region of interest" description="Disordered" evidence="1">
    <location>
        <begin position="34"/>
        <end position="72"/>
    </location>
</feature>
<organism evidence="2 3">
    <name type="scientific">Mycena alexandri</name>
    <dbReference type="NCBI Taxonomy" id="1745969"/>
    <lineage>
        <taxon>Eukaryota</taxon>
        <taxon>Fungi</taxon>
        <taxon>Dikarya</taxon>
        <taxon>Basidiomycota</taxon>
        <taxon>Agaricomycotina</taxon>
        <taxon>Agaricomycetes</taxon>
        <taxon>Agaricomycetidae</taxon>
        <taxon>Agaricales</taxon>
        <taxon>Marasmiineae</taxon>
        <taxon>Mycenaceae</taxon>
        <taxon>Mycena</taxon>
    </lineage>
</organism>
<dbReference type="EMBL" id="JARJCM010000118">
    <property type="protein sequence ID" value="KAJ7027935.1"/>
    <property type="molecule type" value="Genomic_DNA"/>
</dbReference>
<dbReference type="Proteomes" id="UP001218188">
    <property type="component" value="Unassembled WGS sequence"/>
</dbReference>
<evidence type="ECO:0000313" key="3">
    <source>
        <dbReference type="Proteomes" id="UP001218188"/>
    </source>
</evidence>
<proteinExistence type="predicted"/>
<reference evidence="2" key="1">
    <citation type="submission" date="2023-03" db="EMBL/GenBank/DDBJ databases">
        <title>Massive genome expansion in bonnet fungi (Mycena s.s.) driven by repeated elements and novel gene families across ecological guilds.</title>
        <authorList>
            <consortium name="Lawrence Berkeley National Laboratory"/>
            <person name="Harder C.B."/>
            <person name="Miyauchi S."/>
            <person name="Viragh M."/>
            <person name="Kuo A."/>
            <person name="Thoen E."/>
            <person name="Andreopoulos B."/>
            <person name="Lu D."/>
            <person name="Skrede I."/>
            <person name="Drula E."/>
            <person name="Henrissat B."/>
            <person name="Morin E."/>
            <person name="Kohler A."/>
            <person name="Barry K."/>
            <person name="LaButti K."/>
            <person name="Morin E."/>
            <person name="Salamov A."/>
            <person name="Lipzen A."/>
            <person name="Mereny Z."/>
            <person name="Hegedus B."/>
            <person name="Baldrian P."/>
            <person name="Stursova M."/>
            <person name="Weitz H."/>
            <person name="Taylor A."/>
            <person name="Grigoriev I.V."/>
            <person name="Nagy L.G."/>
            <person name="Martin F."/>
            <person name="Kauserud H."/>
        </authorList>
    </citation>
    <scope>NUCLEOTIDE SEQUENCE</scope>
    <source>
        <strain evidence="2">CBHHK200</strain>
    </source>
</reference>
<gene>
    <name evidence="2" type="ORF">C8F04DRAFT_1121178</name>
</gene>
<dbReference type="AlphaFoldDB" id="A0AAD6WX56"/>
<evidence type="ECO:0000313" key="2">
    <source>
        <dbReference type="EMBL" id="KAJ7027935.1"/>
    </source>
</evidence>
<feature type="region of interest" description="Disordered" evidence="1">
    <location>
        <begin position="93"/>
        <end position="122"/>
    </location>
</feature>
<protein>
    <submittedName>
        <fullName evidence="2">Uncharacterized protein</fullName>
    </submittedName>
</protein>
<sequence>MTDRLPKPGTYVTRCEARGERTVTRTGEECERVGFGLAGGRPTTLQRKRSEPTLRRQASRVSPSEHGSVPYGRSVVATGLGFGGAEVMINEFNKRSEASPSRKTSRTLKERTTPASVQSHTVTEERLQFGGGDSETKAFKTTRSDARLSKRADAPIFVDSIKSKLTVRVSRDDLQLISQSGRRENEHLALALEREELALEAEGLELDRAQLVLDRKRLELDRERLRVTQLKHTYESVLSRRELGKIGELINRMHSRS</sequence>
<accession>A0AAD6WX56</accession>